<reference evidence="1 2" key="1">
    <citation type="submission" date="2016-09" db="EMBL/GenBank/DDBJ databases">
        <authorList>
            <person name="Capua I."/>
            <person name="De Benedictis P."/>
            <person name="Joannis T."/>
            <person name="Lombin L.H."/>
            <person name="Cattoli G."/>
        </authorList>
    </citation>
    <scope>NUCLEOTIDE SEQUENCE [LARGE SCALE GENOMIC DNA]</scope>
    <source>
        <strain evidence="1 2">GB001</strain>
    </source>
</reference>
<sequence length="257" mass="28620">MMMANKTKAALQGRQCRNAYQMRSQLITLIDQVNSLLAGGAKSTAPLPQVAAVTLCDTRCNLVERRGNGKQVKTIQPLGSIPCLNSSLRANAFNQLPRLTPSRLAASFNCWRNSGVIRIWKVGDRPSPFGVLSLLIVDMYVRNPLVWILLCTYVTTAYVKKATPQSVTSTTRASDQTVNEVTIMACFKSTQTHPKFQYRFLALNRHDKKAKPCRLSVEATTEHEARRILAPHFILSFAARLPVTIEKTSTVQEVHHA</sequence>
<gene>
    <name evidence="1" type="ORF">BN1044_00431</name>
</gene>
<protein>
    <recommendedName>
        <fullName evidence="3">Host cell division inhibitor Icd-like protein</fullName>
    </recommendedName>
</protein>
<accession>A0A1C6YVZ8</accession>
<evidence type="ECO:0008006" key="3">
    <source>
        <dbReference type="Google" id="ProtNLM"/>
    </source>
</evidence>
<evidence type="ECO:0000313" key="2">
    <source>
        <dbReference type="Proteomes" id="UP000094844"/>
    </source>
</evidence>
<dbReference type="AlphaFoldDB" id="A0A1C6YVZ8"/>
<name>A0A1C6YVZ8_HAFAL</name>
<evidence type="ECO:0000313" key="1">
    <source>
        <dbReference type="EMBL" id="SCM50981.1"/>
    </source>
</evidence>
<proteinExistence type="predicted"/>
<dbReference type="EMBL" id="FMIQ01000006">
    <property type="protein sequence ID" value="SCM50981.1"/>
    <property type="molecule type" value="Genomic_DNA"/>
</dbReference>
<organism evidence="1 2">
    <name type="scientific">Hafnia alvei</name>
    <dbReference type="NCBI Taxonomy" id="569"/>
    <lineage>
        <taxon>Bacteria</taxon>
        <taxon>Pseudomonadati</taxon>
        <taxon>Pseudomonadota</taxon>
        <taxon>Gammaproteobacteria</taxon>
        <taxon>Enterobacterales</taxon>
        <taxon>Hafniaceae</taxon>
        <taxon>Hafnia</taxon>
    </lineage>
</organism>
<dbReference type="Proteomes" id="UP000094844">
    <property type="component" value="Unassembled WGS sequence"/>
</dbReference>
<dbReference type="NCBIfam" id="NF033153">
    <property type="entry name" value="phage_ICD_like"/>
    <property type="match status" value="1"/>
</dbReference>